<sequence>MGPSIAFAAHNPPYDVIQWKHQESQYLNRLSLLSGSLYPH</sequence>
<evidence type="ECO:0000313" key="1">
    <source>
        <dbReference type="EMBL" id="THC92500.1"/>
    </source>
</evidence>
<evidence type="ECO:0000313" key="2">
    <source>
        <dbReference type="Proteomes" id="UP000308092"/>
    </source>
</evidence>
<keyword evidence="2" id="KW-1185">Reference proteome</keyword>
<dbReference type="AlphaFoldDB" id="A0A4S3JBP6"/>
<comment type="caution">
    <text evidence="1">The sequence shown here is derived from an EMBL/GenBank/DDBJ whole genome shotgun (WGS) entry which is preliminary data.</text>
</comment>
<name>A0A4S3JBP6_9EURO</name>
<dbReference type="VEuPathDB" id="FungiDB:EYZ11_008038"/>
<dbReference type="Proteomes" id="UP000308092">
    <property type="component" value="Unassembled WGS sequence"/>
</dbReference>
<protein>
    <submittedName>
        <fullName evidence="1">Uncharacterized protein</fullName>
    </submittedName>
</protein>
<reference evidence="1 2" key="1">
    <citation type="submission" date="2019-03" db="EMBL/GenBank/DDBJ databases">
        <title>The genome sequence of a newly discovered highly antifungal drug resistant Aspergillus species, Aspergillus tanneri NIH 1004.</title>
        <authorList>
            <person name="Mounaud S."/>
            <person name="Singh I."/>
            <person name="Joardar V."/>
            <person name="Pakala S."/>
            <person name="Pakala S."/>
            <person name="Venepally P."/>
            <person name="Hoover J."/>
            <person name="Nierman W."/>
            <person name="Chung J."/>
            <person name="Losada L."/>
        </authorList>
    </citation>
    <scope>NUCLEOTIDE SEQUENCE [LARGE SCALE GENOMIC DNA]</scope>
    <source>
        <strain evidence="1 2">NIH1004</strain>
    </source>
</reference>
<proteinExistence type="predicted"/>
<organism evidence="1 2">
    <name type="scientific">Aspergillus tanneri</name>
    <dbReference type="NCBI Taxonomy" id="1220188"/>
    <lineage>
        <taxon>Eukaryota</taxon>
        <taxon>Fungi</taxon>
        <taxon>Dikarya</taxon>
        <taxon>Ascomycota</taxon>
        <taxon>Pezizomycotina</taxon>
        <taxon>Eurotiomycetes</taxon>
        <taxon>Eurotiomycetidae</taxon>
        <taxon>Eurotiales</taxon>
        <taxon>Aspergillaceae</taxon>
        <taxon>Aspergillus</taxon>
        <taxon>Aspergillus subgen. Circumdati</taxon>
    </lineage>
</organism>
<gene>
    <name evidence="1" type="ORF">EYZ11_008038</name>
</gene>
<accession>A0A4S3JBP6</accession>
<dbReference type="EMBL" id="SOSA01000330">
    <property type="protein sequence ID" value="THC92500.1"/>
    <property type="molecule type" value="Genomic_DNA"/>
</dbReference>